<keyword evidence="1" id="KW-0963">Cytoplasm</keyword>
<dbReference type="GO" id="GO:0004057">
    <property type="term" value="F:arginyl-tRNA--protein transferase activity"/>
    <property type="evidence" value="ECO:0007669"/>
    <property type="project" value="InterPro"/>
</dbReference>
<evidence type="ECO:0000259" key="5">
    <source>
        <dbReference type="Pfam" id="PF04377"/>
    </source>
</evidence>
<keyword evidence="3" id="KW-0012">Acyltransferase</keyword>
<gene>
    <name evidence="6" type="ORF">METZ01_LOCUS108869</name>
</gene>
<dbReference type="SUPFAM" id="SSF55729">
    <property type="entry name" value="Acyl-CoA N-acyltransferases (Nat)"/>
    <property type="match status" value="1"/>
</dbReference>
<dbReference type="InterPro" id="IPR007472">
    <property type="entry name" value="N-end_Aminoacyl_Trfase_C"/>
</dbReference>
<dbReference type="GO" id="GO:0071596">
    <property type="term" value="P:ubiquitin-dependent protein catabolic process via the N-end rule pathway"/>
    <property type="evidence" value="ECO:0007669"/>
    <property type="project" value="InterPro"/>
</dbReference>
<accession>A0A381WU35</accession>
<feature type="domain" description="N-end rule aminoacyl transferase C-terminal" evidence="5">
    <location>
        <begin position="60"/>
        <end position="179"/>
    </location>
</feature>
<dbReference type="InterPro" id="IPR016181">
    <property type="entry name" value="Acyl_CoA_acyltransferase"/>
</dbReference>
<dbReference type="AlphaFoldDB" id="A0A381WU35"/>
<proteinExistence type="predicted"/>
<evidence type="ECO:0000259" key="4">
    <source>
        <dbReference type="Pfam" id="PF04376"/>
    </source>
</evidence>
<dbReference type="InterPro" id="IPR030700">
    <property type="entry name" value="N-end_Aminoacyl_Trfase"/>
</dbReference>
<dbReference type="EMBL" id="UINC01012884">
    <property type="protein sequence ID" value="SVA56015.1"/>
    <property type="molecule type" value="Genomic_DNA"/>
</dbReference>
<dbReference type="PIRSF" id="PIRSF037208">
    <property type="entry name" value="ATE_pro_prd"/>
    <property type="match status" value="1"/>
</dbReference>
<feature type="non-terminal residue" evidence="6">
    <location>
        <position position="1"/>
    </location>
</feature>
<evidence type="ECO:0008006" key="7">
    <source>
        <dbReference type="Google" id="ProtNLM"/>
    </source>
</evidence>
<dbReference type="GO" id="GO:0005737">
    <property type="term" value="C:cytoplasm"/>
    <property type="evidence" value="ECO:0007669"/>
    <property type="project" value="TreeGrafter"/>
</dbReference>
<evidence type="ECO:0000256" key="3">
    <source>
        <dbReference type="ARBA" id="ARBA00023315"/>
    </source>
</evidence>
<feature type="domain" description="N-end aminoacyl transferase N-terminal" evidence="4">
    <location>
        <begin position="1"/>
        <end position="40"/>
    </location>
</feature>
<evidence type="ECO:0000313" key="6">
    <source>
        <dbReference type="EMBL" id="SVA56015.1"/>
    </source>
</evidence>
<dbReference type="GO" id="GO:0008914">
    <property type="term" value="F:leucyl-tRNA--protein transferase activity"/>
    <property type="evidence" value="ECO:0007669"/>
    <property type="project" value="InterPro"/>
</dbReference>
<dbReference type="InterPro" id="IPR017138">
    <property type="entry name" value="Asp_Glu_LeuTrfase"/>
</dbReference>
<name>A0A381WU35_9ZZZZ</name>
<protein>
    <recommendedName>
        <fullName evidence="7">N-end rule aminoacyl transferase C-terminal domain-containing protein</fullName>
    </recommendedName>
</protein>
<dbReference type="Pfam" id="PF04376">
    <property type="entry name" value="ATE_N"/>
    <property type="match status" value="1"/>
</dbReference>
<sequence>NQGFRRSGLTIYHPVCSSCKECIPIRIDALNFTKNKGQRRTWRKNNDLRVEHHAAEFKQEDFALYSRYQHEWHKTDVRVKEDEYLDFLIDSPVPTEILRYYLGEKLIGLGWVDRLPELLSSVYFVFDPDYVSRRLGVFSLLYEIEYARNLDIRWLYLGYWVKSSAKMKYKSDYQPAELLHDSKWIPFNSYLPKDLSVSTSENE</sequence>
<dbReference type="PANTHER" id="PTHR21367">
    <property type="entry name" value="ARGININE-TRNA-PROTEIN TRANSFERASE 1"/>
    <property type="match status" value="1"/>
</dbReference>
<evidence type="ECO:0000256" key="2">
    <source>
        <dbReference type="ARBA" id="ARBA00022679"/>
    </source>
</evidence>
<evidence type="ECO:0000256" key="1">
    <source>
        <dbReference type="ARBA" id="ARBA00022490"/>
    </source>
</evidence>
<dbReference type="InterPro" id="IPR007471">
    <property type="entry name" value="N-end_Aminoacyl_Trfase_N"/>
</dbReference>
<dbReference type="NCBIfam" id="NF002346">
    <property type="entry name" value="PRK01305.2-3"/>
    <property type="match status" value="1"/>
</dbReference>
<dbReference type="Pfam" id="PF04377">
    <property type="entry name" value="ATE_C"/>
    <property type="match status" value="1"/>
</dbReference>
<organism evidence="6">
    <name type="scientific">marine metagenome</name>
    <dbReference type="NCBI Taxonomy" id="408172"/>
    <lineage>
        <taxon>unclassified sequences</taxon>
        <taxon>metagenomes</taxon>
        <taxon>ecological metagenomes</taxon>
    </lineage>
</organism>
<keyword evidence="2" id="KW-0808">Transferase</keyword>
<dbReference type="PANTHER" id="PTHR21367:SF1">
    <property type="entry name" value="ARGINYL-TRNA--PROTEIN TRANSFERASE 1"/>
    <property type="match status" value="1"/>
</dbReference>
<reference evidence="6" key="1">
    <citation type="submission" date="2018-05" db="EMBL/GenBank/DDBJ databases">
        <authorList>
            <person name="Lanie J.A."/>
            <person name="Ng W.-L."/>
            <person name="Kazmierczak K.M."/>
            <person name="Andrzejewski T.M."/>
            <person name="Davidsen T.M."/>
            <person name="Wayne K.J."/>
            <person name="Tettelin H."/>
            <person name="Glass J.I."/>
            <person name="Rusch D."/>
            <person name="Podicherti R."/>
            <person name="Tsui H.-C.T."/>
            <person name="Winkler M.E."/>
        </authorList>
    </citation>
    <scope>NUCLEOTIDE SEQUENCE</scope>
</reference>